<keyword evidence="2" id="KW-1185">Reference proteome</keyword>
<protein>
    <submittedName>
        <fullName evidence="1">Uncharacterized protein</fullName>
    </submittedName>
</protein>
<gene>
    <name evidence="1" type="ORF">scyTo_0024064</name>
</gene>
<evidence type="ECO:0000313" key="2">
    <source>
        <dbReference type="Proteomes" id="UP000288216"/>
    </source>
</evidence>
<comment type="caution">
    <text evidence="1">The sequence shown here is derived from an EMBL/GenBank/DDBJ whole genome shotgun (WGS) entry which is preliminary data.</text>
</comment>
<reference evidence="1 2" key="1">
    <citation type="journal article" date="2018" name="Nat. Ecol. Evol.">
        <title>Shark genomes provide insights into elasmobranch evolution and the origin of vertebrates.</title>
        <authorList>
            <person name="Hara Y"/>
            <person name="Yamaguchi K"/>
            <person name="Onimaru K"/>
            <person name="Kadota M"/>
            <person name="Koyanagi M"/>
            <person name="Keeley SD"/>
            <person name="Tatsumi K"/>
            <person name="Tanaka K"/>
            <person name="Motone F"/>
            <person name="Kageyama Y"/>
            <person name="Nozu R"/>
            <person name="Adachi N"/>
            <person name="Nishimura O"/>
            <person name="Nakagawa R"/>
            <person name="Tanegashima C"/>
            <person name="Kiyatake I"/>
            <person name="Matsumoto R"/>
            <person name="Murakumo K"/>
            <person name="Nishida K"/>
            <person name="Terakita A"/>
            <person name="Kuratani S"/>
            <person name="Sato K"/>
            <person name="Hyodo S Kuraku.S."/>
        </authorList>
    </citation>
    <scope>NUCLEOTIDE SEQUENCE [LARGE SCALE GENOMIC DNA]</scope>
</reference>
<organism evidence="1 2">
    <name type="scientific">Scyliorhinus torazame</name>
    <name type="common">Cloudy catshark</name>
    <name type="synonym">Catulus torazame</name>
    <dbReference type="NCBI Taxonomy" id="75743"/>
    <lineage>
        <taxon>Eukaryota</taxon>
        <taxon>Metazoa</taxon>
        <taxon>Chordata</taxon>
        <taxon>Craniata</taxon>
        <taxon>Vertebrata</taxon>
        <taxon>Chondrichthyes</taxon>
        <taxon>Elasmobranchii</taxon>
        <taxon>Galeomorphii</taxon>
        <taxon>Galeoidea</taxon>
        <taxon>Carcharhiniformes</taxon>
        <taxon>Scyliorhinidae</taxon>
        <taxon>Scyliorhinus</taxon>
    </lineage>
</organism>
<sequence>MGDRKQPEELIDQFVNMCQDKGKDCDVLVAALSEQIVELGIASMPIKTFQKDLLKKKKGHRISTLLKAGSKKKTIVVGQQHLQA</sequence>
<dbReference type="OrthoDB" id="6080250at2759"/>
<evidence type="ECO:0000313" key="1">
    <source>
        <dbReference type="EMBL" id="GCB83327.1"/>
    </source>
</evidence>
<proteinExistence type="predicted"/>
<dbReference type="AlphaFoldDB" id="A0A401QDC4"/>
<accession>A0A401QDC4</accession>
<dbReference type="Proteomes" id="UP000288216">
    <property type="component" value="Unassembled WGS sequence"/>
</dbReference>
<name>A0A401QDC4_SCYTO</name>
<dbReference type="EMBL" id="BFAA01038600">
    <property type="protein sequence ID" value="GCB83327.1"/>
    <property type="molecule type" value="Genomic_DNA"/>
</dbReference>